<proteinExistence type="predicted"/>
<keyword evidence="2" id="KW-1185">Reference proteome</keyword>
<organism evidence="1 2">
    <name type="scientific">Ruegeria aquimaris</name>
    <dbReference type="NCBI Taxonomy" id="2984333"/>
    <lineage>
        <taxon>Bacteria</taxon>
        <taxon>Pseudomonadati</taxon>
        <taxon>Pseudomonadota</taxon>
        <taxon>Alphaproteobacteria</taxon>
        <taxon>Rhodobacterales</taxon>
        <taxon>Roseobacteraceae</taxon>
        <taxon>Ruegeria</taxon>
    </lineage>
</organism>
<comment type="caution">
    <text evidence="1">The sequence shown here is derived from an EMBL/GenBank/DDBJ whole genome shotgun (WGS) entry which is preliminary data.</text>
</comment>
<sequence length="74" mass="8409">MRGVWISTSGWELSQNCAPMVRTLPFWKRNITNSGKKRRKEIECLRSVAIVEGSAFGGQGLVRSDLAARKWEEK</sequence>
<accession>A0ABT3AF01</accession>
<reference evidence="1 2" key="1">
    <citation type="submission" date="2022-10" db="EMBL/GenBank/DDBJ databases">
        <title>Ruegeria sp. nov., isolated from ocean surface sediments.</title>
        <authorList>
            <person name="He W."/>
            <person name="Xue H.-P."/>
            <person name="Zhang D.-F."/>
        </authorList>
    </citation>
    <scope>NUCLEOTIDE SEQUENCE [LARGE SCALE GENOMIC DNA]</scope>
    <source>
        <strain evidence="1 2">XHP0148</strain>
    </source>
</reference>
<dbReference type="EMBL" id="JAOWLB010000001">
    <property type="protein sequence ID" value="MCV2886816.1"/>
    <property type="molecule type" value="Genomic_DNA"/>
</dbReference>
<protein>
    <submittedName>
        <fullName evidence="1">Uncharacterized protein</fullName>
    </submittedName>
</protein>
<dbReference type="Proteomes" id="UP001320899">
    <property type="component" value="Unassembled WGS sequence"/>
</dbReference>
<name>A0ABT3AF01_9RHOB</name>
<evidence type="ECO:0000313" key="2">
    <source>
        <dbReference type="Proteomes" id="UP001320899"/>
    </source>
</evidence>
<evidence type="ECO:0000313" key="1">
    <source>
        <dbReference type="EMBL" id="MCV2886816.1"/>
    </source>
</evidence>
<gene>
    <name evidence="1" type="ORF">OE747_00605</name>
</gene>